<keyword evidence="5" id="KW-0949">S-adenosyl-L-methionine</keyword>
<dbReference type="InterPro" id="IPR000780">
    <property type="entry name" value="CheR_MeTrfase"/>
</dbReference>
<evidence type="ECO:0000256" key="1">
    <source>
        <dbReference type="ARBA" id="ARBA00001541"/>
    </source>
</evidence>
<dbReference type="GO" id="GO:0032259">
    <property type="term" value="P:methylation"/>
    <property type="evidence" value="ECO:0007669"/>
    <property type="project" value="UniProtKB-KW"/>
</dbReference>
<feature type="domain" description="CheR-type methyltransferase" evidence="6">
    <location>
        <begin position="6"/>
        <end position="262"/>
    </location>
</feature>
<dbReference type="SMART" id="SM00138">
    <property type="entry name" value="MeTrc"/>
    <property type="match status" value="1"/>
</dbReference>
<dbReference type="InterPro" id="IPR022642">
    <property type="entry name" value="CheR_C"/>
</dbReference>
<proteinExistence type="predicted"/>
<dbReference type="GO" id="GO:0008983">
    <property type="term" value="F:protein-glutamate O-methyltransferase activity"/>
    <property type="evidence" value="ECO:0007669"/>
    <property type="project" value="UniProtKB-EC"/>
</dbReference>
<comment type="catalytic activity">
    <reaction evidence="1">
        <text>L-glutamyl-[protein] + S-adenosyl-L-methionine = [protein]-L-glutamate 5-O-methyl ester + S-adenosyl-L-homocysteine</text>
        <dbReference type="Rhea" id="RHEA:24452"/>
        <dbReference type="Rhea" id="RHEA-COMP:10208"/>
        <dbReference type="Rhea" id="RHEA-COMP:10311"/>
        <dbReference type="ChEBI" id="CHEBI:29973"/>
        <dbReference type="ChEBI" id="CHEBI:57856"/>
        <dbReference type="ChEBI" id="CHEBI:59789"/>
        <dbReference type="ChEBI" id="CHEBI:82795"/>
        <dbReference type="EC" id="2.1.1.80"/>
    </reaction>
</comment>
<dbReference type="InterPro" id="IPR050903">
    <property type="entry name" value="Bact_Chemotaxis_MeTrfase"/>
</dbReference>
<dbReference type="InterPro" id="IPR036804">
    <property type="entry name" value="CheR_N_sf"/>
</dbReference>
<keyword evidence="8" id="KW-1185">Reference proteome</keyword>
<dbReference type="InterPro" id="IPR029063">
    <property type="entry name" value="SAM-dependent_MTases_sf"/>
</dbReference>
<keyword evidence="3 7" id="KW-0489">Methyltransferase</keyword>
<name>A0A2R8BTW2_9RHOB</name>
<evidence type="ECO:0000256" key="3">
    <source>
        <dbReference type="ARBA" id="ARBA00022603"/>
    </source>
</evidence>
<evidence type="ECO:0000256" key="5">
    <source>
        <dbReference type="ARBA" id="ARBA00022691"/>
    </source>
</evidence>
<evidence type="ECO:0000256" key="2">
    <source>
        <dbReference type="ARBA" id="ARBA00012534"/>
    </source>
</evidence>
<dbReference type="SUPFAM" id="SSF53335">
    <property type="entry name" value="S-adenosyl-L-methionine-dependent methyltransferases"/>
    <property type="match status" value="1"/>
</dbReference>
<accession>A0A2R8BTW2</accession>
<dbReference type="PRINTS" id="PR00996">
    <property type="entry name" value="CHERMTFRASE"/>
</dbReference>
<dbReference type="EMBL" id="ONZF01000002">
    <property type="protein sequence ID" value="SPJ23592.1"/>
    <property type="molecule type" value="Genomic_DNA"/>
</dbReference>
<dbReference type="Pfam" id="PF03705">
    <property type="entry name" value="CheR_N"/>
    <property type="match status" value="1"/>
</dbReference>
<dbReference type="PANTHER" id="PTHR24422:SF26">
    <property type="entry name" value="CHEMOTAXIS PROTEIN METHYLTRANSFERASE"/>
    <property type="match status" value="1"/>
</dbReference>
<dbReference type="AlphaFoldDB" id="A0A2R8BTW2"/>
<evidence type="ECO:0000256" key="4">
    <source>
        <dbReference type="ARBA" id="ARBA00022679"/>
    </source>
</evidence>
<dbReference type="Pfam" id="PF01739">
    <property type="entry name" value="CheR"/>
    <property type="match status" value="1"/>
</dbReference>
<organism evidence="7 8">
    <name type="scientific">Palleronia abyssalis</name>
    <dbReference type="NCBI Taxonomy" id="1501240"/>
    <lineage>
        <taxon>Bacteria</taxon>
        <taxon>Pseudomonadati</taxon>
        <taxon>Pseudomonadota</taxon>
        <taxon>Alphaproteobacteria</taxon>
        <taxon>Rhodobacterales</taxon>
        <taxon>Roseobacteraceae</taxon>
        <taxon>Palleronia</taxon>
    </lineage>
</organism>
<sequence>MLDSLNMPKSTPLSQRDSSQLVSMARDLVGISLDERKTDFLLGRLNRRLAFNGLNSYSEYIELVKKDAAEKLAFAEALTTHTTSFFREKLQYDWLMNEGLPELCRGTKKSDDLTVWSAACSTGQEGYSALFVLHQFFDNTPHCSNFRVIGTDISRPVIRRAATAVYSGREVADIPTELRRKFLMESVKSPDVFRIVPELRKQTKWKKANLATTEGLDGISADIVFLRNVLIYFDPGTRETIIDNIYRRLRPGGFFFTGHTEASQVRREGLEVIRPSIFRKVS</sequence>
<protein>
    <recommendedName>
        <fullName evidence="2">protein-glutamate O-methyltransferase</fullName>
        <ecNumber evidence="2">2.1.1.80</ecNumber>
    </recommendedName>
</protein>
<dbReference type="OrthoDB" id="9816309at2"/>
<dbReference type="EC" id="2.1.1.80" evidence="2"/>
<dbReference type="SUPFAM" id="SSF47757">
    <property type="entry name" value="Chemotaxis receptor methyltransferase CheR, N-terminal domain"/>
    <property type="match status" value="1"/>
</dbReference>
<dbReference type="RefSeq" id="WP_108893408.1">
    <property type="nucleotide sequence ID" value="NZ_ONZF01000002.1"/>
</dbReference>
<dbReference type="PROSITE" id="PS50123">
    <property type="entry name" value="CHER"/>
    <property type="match status" value="1"/>
</dbReference>
<reference evidence="7 8" key="1">
    <citation type="submission" date="2018-03" db="EMBL/GenBank/DDBJ databases">
        <authorList>
            <person name="Keele B.F."/>
        </authorList>
    </citation>
    <scope>NUCLEOTIDE SEQUENCE [LARGE SCALE GENOMIC DNA]</scope>
    <source>
        <strain evidence="7 8">CECT 8504</strain>
    </source>
</reference>
<dbReference type="PANTHER" id="PTHR24422">
    <property type="entry name" value="CHEMOTAXIS PROTEIN METHYLTRANSFERASE"/>
    <property type="match status" value="1"/>
</dbReference>
<evidence type="ECO:0000313" key="8">
    <source>
        <dbReference type="Proteomes" id="UP000244912"/>
    </source>
</evidence>
<dbReference type="Proteomes" id="UP000244912">
    <property type="component" value="Unassembled WGS sequence"/>
</dbReference>
<gene>
    <name evidence="7" type="primary">cheR_1</name>
    <name evidence="7" type="ORF">PAA8504_01405</name>
</gene>
<dbReference type="Gene3D" id="3.40.50.150">
    <property type="entry name" value="Vaccinia Virus protein VP39"/>
    <property type="match status" value="1"/>
</dbReference>
<dbReference type="InterPro" id="IPR022641">
    <property type="entry name" value="CheR_N"/>
</dbReference>
<evidence type="ECO:0000313" key="7">
    <source>
        <dbReference type="EMBL" id="SPJ23592.1"/>
    </source>
</evidence>
<dbReference type="CDD" id="cd02440">
    <property type="entry name" value="AdoMet_MTases"/>
    <property type="match status" value="1"/>
</dbReference>
<keyword evidence="4 7" id="KW-0808">Transferase</keyword>
<dbReference type="Gene3D" id="1.10.155.10">
    <property type="entry name" value="Chemotaxis receptor methyltransferase CheR, N-terminal domain"/>
    <property type="match status" value="1"/>
</dbReference>
<evidence type="ECO:0000259" key="6">
    <source>
        <dbReference type="PROSITE" id="PS50123"/>
    </source>
</evidence>